<evidence type="ECO:0000256" key="1">
    <source>
        <dbReference type="SAM" id="MobiDB-lite"/>
    </source>
</evidence>
<dbReference type="EMBL" id="AHTH01000001">
    <property type="protein sequence ID" value="EHR42729.1"/>
    <property type="molecule type" value="Genomic_DNA"/>
</dbReference>
<keyword evidence="3" id="KW-1185">Reference proteome</keyword>
<dbReference type="STRING" id="1129374.AJE_00145"/>
<feature type="region of interest" description="Disordered" evidence="1">
    <location>
        <begin position="456"/>
        <end position="480"/>
    </location>
</feature>
<gene>
    <name evidence="2" type="ORF">AJE_00145</name>
</gene>
<comment type="caution">
    <text evidence="2">The sequence shown here is derived from an EMBL/GenBank/DDBJ whole genome shotgun (WGS) entry which is preliminary data.</text>
</comment>
<name>H3Z9M8_9ALTE</name>
<feature type="compositionally biased region" description="Basic and acidic residues" evidence="1">
    <location>
        <begin position="456"/>
        <end position="474"/>
    </location>
</feature>
<evidence type="ECO:0000313" key="3">
    <source>
        <dbReference type="Proteomes" id="UP000012046"/>
    </source>
</evidence>
<dbReference type="Proteomes" id="UP000012046">
    <property type="component" value="Unassembled WGS sequence"/>
</dbReference>
<dbReference type="PATRIC" id="fig|1129374.4.peg.29"/>
<sequence>MGWLSKLRFWESKPDETVNTERLVEAAGANIADDTSGWTKLSSDNNRDLGPVKRQRMQKVSAFLWQSNLIANRLIELPVAYLLAEGVKLTNAEPDYQAVLDKFWKDPINDMDNKLEKKVRELALFGEQFYPAFVNEMTGHVRLSYLDPARVQDVIFDPDNPEQPIGVITHRDQKGRYQRYRIIINGPEDVFTQRTQAIRAQFTDGDLFYFNINAFCNKGRGHGDLTAQADYLDLYDEFLFGEGERAQALRAFVWDVTLTGADQAEVDRRAEQITPPGPNSVNVHNDREKWQAQSPTLNSGDTEVIGKLFKNHILAGATMSPHWFADGSDVNRANGESMGEPTLKILTLRQQKIKNMLITMATYALRQYEIANGSGEPELNGNVYWSNVEFPELTAKDTSRFAAAMGQVAGSLVILLNEGLMTEETALKIIASISGQLGVAFDAADELKAAKKVFDDKKKEQAKRDTFPGIKTDDIEQDAA</sequence>
<dbReference type="AlphaFoldDB" id="H3Z9M8"/>
<organism evidence="2 3">
    <name type="scientific">Alishewanella jeotgali KCTC 22429</name>
    <dbReference type="NCBI Taxonomy" id="1129374"/>
    <lineage>
        <taxon>Bacteria</taxon>
        <taxon>Pseudomonadati</taxon>
        <taxon>Pseudomonadota</taxon>
        <taxon>Gammaproteobacteria</taxon>
        <taxon>Alteromonadales</taxon>
        <taxon>Alteromonadaceae</taxon>
        <taxon>Alishewanella</taxon>
    </lineage>
</organism>
<dbReference type="eggNOG" id="COG5511">
    <property type="taxonomic scope" value="Bacteria"/>
</dbReference>
<dbReference type="RefSeq" id="WP_008949122.1">
    <property type="nucleotide sequence ID" value="NZ_AHTH01000001.1"/>
</dbReference>
<protein>
    <submittedName>
        <fullName evidence="2">Uncharacterized protein</fullName>
    </submittedName>
</protein>
<evidence type="ECO:0000313" key="2">
    <source>
        <dbReference type="EMBL" id="EHR42729.1"/>
    </source>
</evidence>
<reference evidence="2 3" key="1">
    <citation type="journal article" date="2012" name="J. Bacteriol.">
        <title>Genome Sequence of Extracellular-Protease-Producing Alishewanella jeotgali Isolated from Traditional Korean Fermented Seafood.</title>
        <authorList>
            <person name="Jung J."/>
            <person name="Chun J."/>
            <person name="Park W."/>
        </authorList>
    </citation>
    <scope>NUCLEOTIDE SEQUENCE [LARGE SCALE GENOMIC DNA]</scope>
    <source>
        <strain evidence="2 3">KCTC 22429</strain>
    </source>
</reference>
<proteinExistence type="predicted"/>
<accession>H3Z9M8</accession>